<comment type="similarity">
    <text evidence="3 13">Belongs to the glycosyltransferase 13 family.</text>
</comment>
<comment type="cofactor">
    <cofactor evidence="13">
        <name>Mn(2+)</name>
        <dbReference type="ChEBI" id="CHEBI:29035"/>
    </cofactor>
    <text evidence="13">The cofactor is mostly bound to the substrate.</text>
</comment>
<dbReference type="GO" id="GO:0030145">
    <property type="term" value="F:manganese ion binding"/>
    <property type="evidence" value="ECO:0007669"/>
    <property type="project" value="UniProtKB-UniRule"/>
</dbReference>
<gene>
    <name evidence="14" type="primary">ORF11998</name>
</gene>
<dbReference type="PANTHER" id="PTHR46396:SF2">
    <property type="entry name" value="ILEI_PANDER DOMAIN-CONTAINING PROTEIN"/>
    <property type="match status" value="1"/>
</dbReference>
<comment type="subcellular location">
    <subcellularLocation>
        <location evidence="1 13">Golgi apparatus membrane</location>
        <topology evidence="1 13">Single-pass type II membrane protein</topology>
    </subcellularLocation>
</comment>
<accession>A0A0B6Y3Q8</accession>
<evidence type="ECO:0000256" key="9">
    <source>
        <dbReference type="ARBA" id="ARBA00022989"/>
    </source>
</evidence>
<comment type="function">
    <text evidence="13">Initiates complex N-linked carbohydrate formation. Essential for the conversion of high-mannose to hybrid and complex N-glycans.</text>
</comment>
<dbReference type="GO" id="GO:0047223">
    <property type="term" value="F:beta-1,3-galactosyl-O-glycosyl-glycoprotein beta-1,3-N-acetylglucosaminyltransferase activity"/>
    <property type="evidence" value="ECO:0007669"/>
    <property type="project" value="TreeGrafter"/>
</dbReference>
<evidence type="ECO:0000256" key="4">
    <source>
        <dbReference type="ARBA" id="ARBA00022676"/>
    </source>
</evidence>
<evidence type="ECO:0000256" key="5">
    <source>
        <dbReference type="ARBA" id="ARBA00022679"/>
    </source>
</evidence>
<evidence type="ECO:0000256" key="10">
    <source>
        <dbReference type="ARBA" id="ARBA00023034"/>
    </source>
</evidence>
<evidence type="ECO:0000256" key="6">
    <source>
        <dbReference type="ARBA" id="ARBA00022692"/>
    </source>
</evidence>
<evidence type="ECO:0000256" key="8">
    <source>
        <dbReference type="ARBA" id="ARBA00022968"/>
    </source>
</evidence>
<dbReference type="Pfam" id="PF03071">
    <property type="entry name" value="GNT-I"/>
    <property type="match status" value="1"/>
</dbReference>
<dbReference type="InterPro" id="IPR004139">
    <property type="entry name" value="Glyco_trans_13"/>
</dbReference>
<keyword evidence="11" id="KW-0472">Membrane</keyword>
<dbReference type="EC" id="2.4.1.101" evidence="13"/>
<evidence type="ECO:0000256" key="11">
    <source>
        <dbReference type="ARBA" id="ARBA00023136"/>
    </source>
</evidence>
<keyword evidence="4 13" id="KW-0328">Glycosyltransferase</keyword>
<keyword evidence="9" id="KW-1133">Transmembrane helix</keyword>
<dbReference type="PANTHER" id="PTHR46396">
    <property type="entry name" value="PROTEIN O-LINKED-MANNOSE BETA-1,2-N-ACETYLGLUCOSAMINYLTRANSFERASE 1"/>
    <property type="match status" value="1"/>
</dbReference>
<name>A0A0B6Y3Q8_9EUPU</name>
<dbReference type="GO" id="GO:0000139">
    <property type="term" value="C:Golgi membrane"/>
    <property type="evidence" value="ECO:0007669"/>
    <property type="project" value="UniProtKB-SubCell"/>
</dbReference>
<protein>
    <recommendedName>
        <fullName evidence="13">Alpha-1,3-mannosyl-glycoprotein 2-beta-N-acetylglucosaminyltransferase</fullName>
        <shortName evidence="13">GNT-I</shortName>
        <shortName evidence="13">GlcNAc-T I</shortName>
        <ecNumber evidence="13">2.4.1.101</ecNumber>
    </recommendedName>
    <alternativeName>
        <fullName evidence="13">N-glycosyl-oligosaccharide-glycoprotein N-acetylglucosaminyltransferase I</fullName>
    </alternativeName>
</protein>
<evidence type="ECO:0000256" key="3">
    <source>
        <dbReference type="ARBA" id="ARBA00006492"/>
    </source>
</evidence>
<keyword evidence="10 13" id="KW-0333">Golgi apparatus</keyword>
<proteinExistence type="inferred from homology"/>
<dbReference type="Gene3D" id="3.90.550.10">
    <property type="entry name" value="Spore Coat Polysaccharide Biosynthesis Protein SpsA, Chain A"/>
    <property type="match status" value="1"/>
</dbReference>
<sequence>PDFMPFMAQCFNLVKTDDTLVGASAWNINGFEDVSGNDTQVYRVQEFPGLGFFLKYDILQKLIDTFGACCEQRAWSGWQLNLPGQEMLMPDVSRVYRTPFYGAEAASDLARHLFMRPRKTYLNVEASKLNLQSLIVSQYEEFLKTQIR</sequence>
<evidence type="ECO:0000313" key="14">
    <source>
        <dbReference type="EMBL" id="CEK50917.1"/>
    </source>
</evidence>
<dbReference type="UniPathway" id="UPA00378"/>
<dbReference type="GO" id="GO:0003827">
    <property type="term" value="F:alpha-1,3-mannosylglycoprotein 2-beta-N-acetylglucosaminyltransferase activity"/>
    <property type="evidence" value="ECO:0007669"/>
    <property type="project" value="UniProtKB-UniRule"/>
</dbReference>
<dbReference type="AlphaFoldDB" id="A0A0B6Y3Q8"/>
<dbReference type="GO" id="GO:0016266">
    <property type="term" value="P:protein O-linked glycosylation via N-acetyl-galactosamine"/>
    <property type="evidence" value="ECO:0007669"/>
    <property type="project" value="TreeGrafter"/>
</dbReference>
<evidence type="ECO:0000256" key="12">
    <source>
        <dbReference type="ARBA" id="ARBA00023211"/>
    </source>
</evidence>
<dbReference type="InterPro" id="IPR029044">
    <property type="entry name" value="Nucleotide-diphossugar_trans"/>
</dbReference>
<comment type="pathway">
    <text evidence="2 13">Protein modification; protein glycosylation.</text>
</comment>
<feature type="non-terminal residue" evidence="14">
    <location>
        <position position="1"/>
    </location>
</feature>
<reference evidence="14" key="1">
    <citation type="submission" date="2014-12" db="EMBL/GenBank/DDBJ databases">
        <title>Insight into the proteome of Arion vulgaris.</title>
        <authorList>
            <person name="Aradska J."/>
            <person name="Bulat T."/>
            <person name="Smidak R."/>
            <person name="Sarate P."/>
            <person name="Gangsoo J."/>
            <person name="Sialana F."/>
            <person name="Bilban M."/>
            <person name="Lubec G."/>
        </authorList>
    </citation>
    <scope>NUCLEOTIDE SEQUENCE</scope>
    <source>
        <tissue evidence="14">Skin</tissue>
    </source>
</reference>
<comment type="catalytic activity">
    <reaction evidence="13">
        <text>N(4)-(alpha-D-Man-(1-&gt;3)-[alpha-D-Man-(1-&gt;3)-[alpha-D-Man-(1-&gt;6)]-alpha-D-Man-(1-&gt;6)]-beta-D-Man-(1-&gt;4)-beta-D-GlcNAc-(1-&gt;4)-beta-D-GlcNAc)-L-asparaginyl-[protein] (N-glucan mannose isomer 5A1,2) + UDP-N-acetyl-alpha-D-glucosamine = N(4)-{beta-D-GlcNAc-(1-&gt;2)-alpha-D-Man-(1-&gt;3)-[alpha-D-Man-(1-&gt;3)-[alpha-D-Man-(1-&gt;6)]-alpha-D-Man-(1-&gt;6)]-beta-D-Man-(1-&gt;4)-beta-D-GlcNAc-(1-&gt;4)-beta-D-GlcNAc}-L-asparaginyl-[protein] + UDP + H(+)</text>
        <dbReference type="Rhea" id="RHEA:11456"/>
        <dbReference type="Rhea" id="RHEA-COMP:14367"/>
        <dbReference type="Rhea" id="RHEA-COMP:14368"/>
        <dbReference type="ChEBI" id="CHEBI:15378"/>
        <dbReference type="ChEBI" id="CHEBI:57705"/>
        <dbReference type="ChEBI" id="CHEBI:58223"/>
        <dbReference type="ChEBI" id="CHEBI:59087"/>
        <dbReference type="ChEBI" id="CHEBI:60625"/>
        <dbReference type="EC" id="2.4.1.101"/>
    </reaction>
</comment>
<evidence type="ECO:0000256" key="1">
    <source>
        <dbReference type="ARBA" id="ARBA00004323"/>
    </source>
</evidence>
<evidence type="ECO:0000256" key="2">
    <source>
        <dbReference type="ARBA" id="ARBA00004922"/>
    </source>
</evidence>
<keyword evidence="7 13" id="KW-0479">Metal-binding</keyword>
<keyword evidence="6" id="KW-0812">Transmembrane</keyword>
<keyword evidence="12 13" id="KW-0464">Manganese</keyword>
<feature type="non-terminal residue" evidence="14">
    <location>
        <position position="148"/>
    </location>
</feature>
<evidence type="ECO:0000256" key="13">
    <source>
        <dbReference type="RuleBase" id="RU368119"/>
    </source>
</evidence>
<dbReference type="EMBL" id="HACG01004052">
    <property type="protein sequence ID" value="CEK50917.1"/>
    <property type="molecule type" value="Transcribed_RNA"/>
</dbReference>
<organism evidence="14">
    <name type="scientific">Arion vulgaris</name>
    <dbReference type="NCBI Taxonomy" id="1028688"/>
    <lineage>
        <taxon>Eukaryota</taxon>
        <taxon>Metazoa</taxon>
        <taxon>Spiralia</taxon>
        <taxon>Lophotrochozoa</taxon>
        <taxon>Mollusca</taxon>
        <taxon>Gastropoda</taxon>
        <taxon>Heterobranchia</taxon>
        <taxon>Euthyneura</taxon>
        <taxon>Panpulmonata</taxon>
        <taxon>Eupulmonata</taxon>
        <taxon>Stylommatophora</taxon>
        <taxon>Helicina</taxon>
        <taxon>Arionoidea</taxon>
        <taxon>Arionidae</taxon>
        <taxon>Arion</taxon>
    </lineage>
</organism>
<dbReference type="InterPro" id="IPR052463">
    <property type="entry name" value="O-linked_mannose_GnT"/>
</dbReference>
<keyword evidence="8 13" id="KW-0735">Signal-anchor</keyword>
<evidence type="ECO:0000256" key="7">
    <source>
        <dbReference type="ARBA" id="ARBA00022723"/>
    </source>
</evidence>
<keyword evidence="5" id="KW-0808">Transferase</keyword>